<gene>
    <name evidence="2" type="ORF">TGP89_230667</name>
</gene>
<proteinExistence type="predicted"/>
<dbReference type="AlphaFoldDB" id="A0A086L2L2"/>
<reference evidence="2 3" key="1">
    <citation type="submission" date="2014-03" db="EMBL/GenBank/DDBJ databases">
        <authorList>
            <person name="Sibley D."/>
            <person name="Venepally P."/>
            <person name="Karamycheva S."/>
            <person name="Hadjithomas M."/>
            <person name="Khan A."/>
            <person name="Brunk B."/>
            <person name="Roos D."/>
            <person name="Caler E."/>
            <person name="Lorenzi H."/>
        </authorList>
    </citation>
    <scope>NUCLEOTIDE SEQUENCE [LARGE SCALE GENOMIC DNA]</scope>
    <source>
        <strain evidence="3">p89</strain>
    </source>
</reference>
<feature type="region of interest" description="Disordered" evidence="1">
    <location>
        <begin position="1"/>
        <end position="27"/>
    </location>
</feature>
<dbReference type="EMBL" id="AEYI02000243">
    <property type="protein sequence ID" value="KFG50880.1"/>
    <property type="molecule type" value="Genomic_DNA"/>
</dbReference>
<accession>A0A086L2L2</accession>
<feature type="compositionally biased region" description="Polar residues" evidence="1">
    <location>
        <begin position="1"/>
        <end position="10"/>
    </location>
</feature>
<sequence length="126" mass="13993">MEPFPTSSAATPEMRGTERSLERHRLHGSCRTQLRQPPHLPVLLLGRRRASRGPPRRKTIGLSTTWDSRSTASLPKCVQAFLTGQKLQTKTATGYVVHTPARKTVPARTCVVCNIAMITFIDVTFP</sequence>
<organism evidence="2 3">
    <name type="scientific">Toxoplasma gondii p89</name>
    <dbReference type="NCBI Taxonomy" id="943119"/>
    <lineage>
        <taxon>Eukaryota</taxon>
        <taxon>Sar</taxon>
        <taxon>Alveolata</taxon>
        <taxon>Apicomplexa</taxon>
        <taxon>Conoidasida</taxon>
        <taxon>Coccidia</taxon>
        <taxon>Eucoccidiorida</taxon>
        <taxon>Eimeriorina</taxon>
        <taxon>Sarcocystidae</taxon>
        <taxon>Toxoplasma</taxon>
    </lineage>
</organism>
<dbReference type="VEuPathDB" id="ToxoDB:TGP89_230667"/>
<evidence type="ECO:0000313" key="2">
    <source>
        <dbReference type="EMBL" id="KFG50880.1"/>
    </source>
</evidence>
<protein>
    <submittedName>
        <fullName evidence="2">Uncharacterized protein</fullName>
    </submittedName>
</protein>
<name>A0A086L2L2_TOXGO</name>
<evidence type="ECO:0000256" key="1">
    <source>
        <dbReference type="SAM" id="MobiDB-lite"/>
    </source>
</evidence>
<evidence type="ECO:0000313" key="3">
    <source>
        <dbReference type="Proteomes" id="UP000028828"/>
    </source>
</evidence>
<dbReference type="Proteomes" id="UP000028828">
    <property type="component" value="Unassembled WGS sequence"/>
</dbReference>
<comment type="caution">
    <text evidence="2">The sequence shown here is derived from an EMBL/GenBank/DDBJ whole genome shotgun (WGS) entry which is preliminary data.</text>
</comment>